<dbReference type="PANTHER" id="PTHR43630:SF2">
    <property type="entry name" value="GLYCOSYLTRANSFERASE"/>
    <property type="match status" value="1"/>
</dbReference>
<feature type="transmembrane region" description="Helical" evidence="1">
    <location>
        <begin position="304"/>
        <end position="331"/>
    </location>
</feature>
<dbReference type="Proteomes" id="UP000077339">
    <property type="component" value="Unassembled WGS sequence"/>
</dbReference>
<feature type="transmembrane region" description="Helical" evidence="1">
    <location>
        <begin position="275"/>
        <end position="292"/>
    </location>
</feature>
<keyword evidence="1" id="KW-1133">Transmembrane helix</keyword>
<dbReference type="InterPro" id="IPR029044">
    <property type="entry name" value="Nucleotide-diphossugar_trans"/>
</dbReference>
<evidence type="ECO:0000259" key="2">
    <source>
        <dbReference type="Pfam" id="PF00535"/>
    </source>
</evidence>
<gene>
    <name evidence="3" type="ORF">AT15_06425</name>
</gene>
<comment type="caution">
    <text evidence="3">The sequence shown here is derived from an EMBL/GenBank/DDBJ whole genome shotgun (WGS) entry which is preliminary data.</text>
</comment>
<dbReference type="GO" id="GO:0016740">
    <property type="term" value="F:transferase activity"/>
    <property type="evidence" value="ECO:0007669"/>
    <property type="project" value="UniProtKB-KW"/>
</dbReference>
<evidence type="ECO:0000313" key="3">
    <source>
        <dbReference type="EMBL" id="OAA26589.1"/>
    </source>
</evidence>
<dbReference type="CDD" id="cd02525">
    <property type="entry name" value="Succinoglycan_BP_ExoA"/>
    <property type="match status" value="1"/>
</dbReference>
<proteinExistence type="predicted"/>
<dbReference type="STRING" id="1453497.AT15_06425"/>
<dbReference type="RefSeq" id="WP_068349192.1">
    <property type="nucleotide sequence ID" value="NZ_JFHK01000033.1"/>
</dbReference>
<keyword evidence="3" id="KW-0808">Transferase</keyword>
<accession>A0A176JTI9</accession>
<dbReference type="SUPFAM" id="SSF53448">
    <property type="entry name" value="Nucleotide-diphospho-sugar transferases"/>
    <property type="match status" value="1"/>
</dbReference>
<feature type="domain" description="Glycosyltransferase 2-like" evidence="2">
    <location>
        <begin position="8"/>
        <end position="179"/>
    </location>
</feature>
<name>A0A176JTI9_9BACT</name>
<feature type="transmembrane region" description="Helical" evidence="1">
    <location>
        <begin position="250"/>
        <end position="269"/>
    </location>
</feature>
<dbReference type="PATRIC" id="fig|1453497.3.peg.1284"/>
<evidence type="ECO:0000313" key="4">
    <source>
        <dbReference type="Proteomes" id="UP000077339"/>
    </source>
</evidence>
<dbReference type="PANTHER" id="PTHR43630">
    <property type="entry name" value="POLY-BETA-1,6-N-ACETYL-D-GLUCOSAMINE SYNTHASE"/>
    <property type="match status" value="1"/>
</dbReference>
<organism evidence="3 4">
    <name type="scientific">Kosmotoga arenicorallina S304</name>
    <dbReference type="NCBI Taxonomy" id="1453497"/>
    <lineage>
        <taxon>Bacteria</taxon>
        <taxon>Thermotogati</taxon>
        <taxon>Thermotogota</taxon>
        <taxon>Thermotogae</taxon>
        <taxon>Kosmotogales</taxon>
        <taxon>Kosmotogaceae</taxon>
        <taxon>Kosmotoga</taxon>
    </lineage>
</organism>
<sequence length="337" mass="38331">MPDSAFVSVIIPARNEEKFIARCLESFLKQDYPQHLIEIVIVDGMSEDNTEKIVSKFISKHPNIKLLKNEKRITPVALNIGIKNAKGDYILFSGAHSEIPPDYVSRCVKYLEEYEADNVGGVVITKPRENTTKGKVIVELLSHPFGVGGSKFRTGVNKPTNVDTVPFGCYRREAFEKIGLFNEHLIRNQDIELNLRLKRAGGKIMLFPDISLTYYARSTFKELWKNNFGNGFWVVYADKFSKLPFSLRHLVPFFFVLFLSIGSILSFFSFYTREVFLAILSLYMILDFVFSLSIAKKLKSLKAFFLSFFGFLSLHVSYGLGSVVGFLFVLFSGGKKR</sequence>
<dbReference type="Gene3D" id="3.90.550.10">
    <property type="entry name" value="Spore Coat Polysaccharide Biosynthesis Protein SpsA, Chain A"/>
    <property type="match status" value="1"/>
</dbReference>
<keyword evidence="4" id="KW-1185">Reference proteome</keyword>
<dbReference type="AlphaFoldDB" id="A0A176JTI9"/>
<keyword evidence="1" id="KW-0472">Membrane</keyword>
<evidence type="ECO:0000256" key="1">
    <source>
        <dbReference type="SAM" id="Phobius"/>
    </source>
</evidence>
<dbReference type="Pfam" id="PF00535">
    <property type="entry name" value="Glycos_transf_2"/>
    <property type="match status" value="1"/>
</dbReference>
<dbReference type="OrthoDB" id="9766971at2"/>
<protein>
    <submittedName>
        <fullName evidence="3">Glycosyl transferase</fullName>
    </submittedName>
</protein>
<dbReference type="EMBL" id="JFHK01000033">
    <property type="protein sequence ID" value="OAA26589.1"/>
    <property type="molecule type" value="Genomic_DNA"/>
</dbReference>
<dbReference type="InterPro" id="IPR001173">
    <property type="entry name" value="Glyco_trans_2-like"/>
</dbReference>
<reference evidence="3 4" key="1">
    <citation type="submission" date="2014-02" db="EMBL/GenBank/DDBJ databases">
        <title>Kosmotoga genome sequencing.</title>
        <authorList>
            <person name="Pollo S.M."/>
            <person name="Charchuk R."/>
            <person name="Nesbo C.L."/>
        </authorList>
    </citation>
    <scope>NUCLEOTIDE SEQUENCE [LARGE SCALE GENOMIC DNA]</scope>
    <source>
        <strain evidence="3 4">S304</strain>
    </source>
</reference>
<keyword evidence="1" id="KW-0812">Transmembrane</keyword>